<dbReference type="OrthoDB" id="3538210at2"/>
<feature type="region of interest" description="Disordered" evidence="1">
    <location>
        <begin position="134"/>
        <end position="155"/>
    </location>
</feature>
<dbReference type="EMBL" id="FZOR01000001">
    <property type="protein sequence ID" value="SNS19847.1"/>
    <property type="molecule type" value="Genomic_DNA"/>
</dbReference>
<accession>A0A239CI40</accession>
<protein>
    <recommendedName>
        <fullName evidence="5">CU044_5270 family protein</fullName>
    </recommendedName>
</protein>
<keyword evidence="4" id="KW-1185">Reference proteome</keyword>
<gene>
    <name evidence="3" type="ORF">SAMN05443665_1001442</name>
</gene>
<dbReference type="InterPro" id="IPR047789">
    <property type="entry name" value="CU044_5270-like"/>
</dbReference>
<keyword evidence="2" id="KW-0812">Transmembrane</keyword>
<dbReference type="Proteomes" id="UP000198318">
    <property type="component" value="Unassembled WGS sequence"/>
</dbReference>
<evidence type="ECO:0000256" key="2">
    <source>
        <dbReference type="SAM" id="Phobius"/>
    </source>
</evidence>
<proteinExistence type="predicted"/>
<organism evidence="3 4">
    <name type="scientific">Actinomadura meyerae</name>
    <dbReference type="NCBI Taxonomy" id="240840"/>
    <lineage>
        <taxon>Bacteria</taxon>
        <taxon>Bacillati</taxon>
        <taxon>Actinomycetota</taxon>
        <taxon>Actinomycetes</taxon>
        <taxon>Streptosporangiales</taxon>
        <taxon>Thermomonosporaceae</taxon>
        <taxon>Actinomadura</taxon>
    </lineage>
</organism>
<dbReference type="AlphaFoldDB" id="A0A239CI40"/>
<feature type="transmembrane region" description="Helical" evidence="2">
    <location>
        <begin position="60"/>
        <end position="79"/>
    </location>
</feature>
<evidence type="ECO:0008006" key="5">
    <source>
        <dbReference type="Google" id="ProtNLM"/>
    </source>
</evidence>
<dbReference type="NCBIfam" id="NF038083">
    <property type="entry name" value="CU044_5270_fam"/>
    <property type="match status" value="1"/>
</dbReference>
<reference evidence="3 4" key="1">
    <citation type="submission" date="2017-06" db="EMBL/GenBank/DDBJ databases">
        <authorList>
            <person name="Kim H.J."/>
            <person name="Triplett B.A."/>
        </authorList>
    </citation>
    <scope>NUCLEOTIDE SEQUENCE [LARGE SCALE GENOMIC DNA]</scope>
    <source>
        <strain evidence="3 4">DSM 44715</strain>
    </source>
</reference>
<evidence type="ECO:0000313" key="3">
    <source>
        <dbReference type="EMBL" id="SNS19847.1"/>
    </source>
</evidence>
<feature type="compositionally biased region" description="Low complexity" evidence="1">
    <location>
        <begin position="135"/>
        <end position="149"/>
    </location>
</feature>
<evidence type="ECO:0000256" key="1">
    <source>
        <dbReference type="SAM" id="MobiDB-lite"/>
    </source>
</evidence>
<keyword evidence="2" id="KW-1133">Transmembrane helix</keyword>
<sequence>MTSGESMKDADTIFRGLKPAALDELAGEGHARRRDTDLARAMGAAAEPAPRRALRLRRPLLLAAAATAAACAAAGAIVITDGDGGASPPGVVQQGPAGARDILLASAKAAEKTPATVGRYWYARTQTRVVHEYEQGPAARRPGSPGGRPKQPKKLPYTYVTTGEQESWTARSPRDRTRTIAGIGVKASFPTARDEAAWRRAGSPELLDEEDRTRSVNDYDEPVRYTIGSGQVSMAELRRLPADAAGLAAELRRRYAADVRAAGGRENVDPYPYYVWMVAQDLLAGPLTPGTRAALYRVLSEQEGVRSDGAVTDQLRRRGVGVSMGGPAGRIRLIIDPRTAALLAFESFVDERGEPGLSMAYKAMGWVDSLDARP</sequence>
<keyword evidence="2" id="KW-0472">Membrane</keyword>
<name>A0A239CI40_9ACTN</name>
<evidence type="ECO:0000313" key="4">
    <source>
        <dbReference type="Proteomes" id="UP000198318"/>
    </source>
</evidence>